<dbReference type="Gene3D" id="3.40.430.10">
    <property type="entry name" value="Dihydrofolate Reductase, subunit A"/>
    <property type="match status" value="1"/>
</dbReference>
<dbReference type="PIRSF" id="PIRSF000194">
    <property type="entry name" value="DHFR"/>
    <property type="match status" value="1"/>
</dbReference>
<dbReference type="GO" id="GO:0046452">
    <property type="term" value="P:dihydrofolate metabolic process"/>
    <property type="evidence" value="ECO:0007669"/>
    <property type="project" value="TreeGrafter"/>
</dbReference>
<comment type="catalytic activity">
    <reaction evidence="8">
        <text>(6S)-5,6,7,8-tetrahydrofolate + NADP(+) = 7,8-dihydrofolate + NADPH + H(+)</text>
        <dbReference type="Rhea" id="RHEA:15009"/>
        <dbReference type="ChEBI" id="CHEBI:15378"/>
        <dbReference type="ChEBI" id="CHEBI:57451"/>
        <dbReference type="ChEBI" id="CHEBI:57453"/>
        <dbReference type="ChEBI" id="CHEBI:57783"/>
        <dbReference type="ChEBI" id="CHEBI:58349"/>
        <dbReference type="EC" id="1.5.1.3"/>
    </reaction>
</comment>
<dbReference type="GO" id="GO:0046655">
    <property type="term" value="P:folic acid metabolic process"/>
    <property type="evidence" value="ECO:0007669"/>
    <property type="project" value="TreeGrafter"/>
</dbReference>
<feature type="domain" description="DHFR" evidence="10">
    <location>
        <begin position="2"/>
        <end position="162"/>
    </location>
</feature>
<dbReference type="AlphaFoldDB" id="A0A1G6P9J7"/>
<evidence type="ECO:0000256" key="5">
    <source>
        <dbReference type="ARBA" id="ARBA00022857"/>
    </source>
</evidence>
<evidence type="ECO:0000256" key="9">
    <source>
        <dbReference type="RuleBase" id="RU004474"/>
    </source>
</evidence>
<dbReference type="PROSITE" id="PS51330">
    <property type="entry name" value="DHFR_2"/>
    <property type="match status" value="1"/>
</dbReference>
<dbReference type="GO" id="GO:0005829">
    <property type="term" value="C:cytosol"/>
    <property type="evidence" value="ECO:0007669"/>
    <property type="project" value="TreeGrafter"/>
</dbReference>
<evidence type="ECO:0000259" key="10">
    <source>
        <dbReference type="PROSITE" id="PS51330"/>
    </source>
</evidence>
<dbReference type="GO" id="GO:0070401">
    <property type="term" value="F:NADP+ binding"/>
    <property type="evidence" value="ECO:0007669"/>
    <property type="project" value="UniProtKB-ARBA"/>
</dbReference>
<evidence type="ECO:0000256" key="8">
    <source>
        <dbReference type="PIRNR" id="PIRNR000194"/>
    </source>
</evidence>
<dbReference type="Proteomes" id="UP000324896">
    <property type="component" value="Unassembled WGS sequence"/>
</dbReference>
<dbReference type="FunFam" id="3.40.430.10:FF:000001">
    <property type="entry name" value="Dihydrofolate reductase"/>
    <property type="match status" value="1"/>
</dbReference>
<dbReference type="InterPro" id="IPR024072">
    <property type="entry name" value="DHFR-like_dom_sf"/>
</dbReference>
<name>A0A1G6P9J7_9FIRM</name>
<protein>
    <recommendedName>
        <fullName evidence="3 8">Dihydrofolate reductase</fullName>
        <ecNumber evidence="3 8">1.5.1.3</ecNumber>
    </recommendedName>
</protein>
<evidence type="ECO:0000256" key="3">
    <source>
        <dbReference type="ARBA" id="ARBA00012856"/>
    </source>
</evidence>
<evidence type="ECO:0000313" key="11">
    <source>
        <dbReference type="EMBL" id="SDC76678.1"/>
    </source>
</evidence>
<sequence length="176" mass="20489">MSLSIIAAMDENQLIGNQGDMPWRLPADLQHFKQITMGSPIIMGRKTFESLAQPLPGRTNIIMTKNKDYSAEGCLIVHSTIEILKKFLNKKEKEAFIIGGEEIYKLFLPYSNKLYLTMIENEFFGDTYFPNINWQNWEKVSEEKGKTDKNNPYLYSYQIYKRKNKISRSDLNETIS</sequence>
<organism evidence="11 12">
    <name type="scientific">Halanaerobium congolense</name>
    <dbReference type="NCBI Taxonomy" id="54121"/>
    <lineage>
        <taxon>Bacteria</taxon>
        <taxon>Bacillati</taxon>
        <taxon>Bacillota</taxon>
        <taxon>Clostridia</taxon>
        <taxon>Halanaerobiales</taxon>
        <taxon>Halanaerobiaceae</taxon>
        <taxon>Halanaerobium</taxon>
    </lineage>
</organism>
<keyword evidence="4 8" id="KW-0554">One-carbon metabolism</keyword>
<keyword evidence="6 8" id="KW-0560">Oxidoreductase</keyword>
<accession>A0A1G6P9J7</accession>
<dbReference type="GO" id="GO:0046654">
    <property type="term" value="P:tetrahydrofolate biosynthetic process"/>
    <property type="evidence" value="ECO:0007669"/>
    <property type="project" value="UniProtKB-UniPathway"/>
</dbReference>
<comment type="similarity">
    <text evidence="2 8 9">Belongs to the dihydrofolate reductase family.</text>
</comment>
<keyword evidence="5 8" id="KW-0521">NADP</keyword>
<proteinExistence type="inferred from homology"/>
<dbReference type="PROSITE" id="PS00075">
    <property type="entry name" value="DHFR_1"/>
    <property type="match status" value="1"/>
</dbReference>
<evidence type="ECO:0000313" key="12">
    <source>
        <dbReference type="Proteomes" id="UP000324896"/>
    </source>
</evidence>
<evidence type="ECO:0000256" key="6">
    <source>
        <dbReference type="ARBA" id="ARBA00023002"/>
    </source>
</evidence>
<dbReference type="InterPro" id="IPR012259">
    <property type="entry name" value="DHFR"/>
</dbReference>
<comment type="function">
    <text evidence="7 8">Key enzyme in folate metabolism. Catalyzes an essential reaction for de novo glycine and purine synthesis, and for DNA precursor synthesis.</text>
</comment>
<dbReference type="InterPro" id="IPR017925">
    <property type="entry name" value="DHFR_CS"/>
</dbReference>
<dbReference type="EMBL" id="FMYT01000013">
    <property type="protein sequence ID" value="SDC76678.1"/>
    <property type="molecule type" value="Genomic_DNA"/>
</dbReference>
<evidence type="ECO:0000256" key="2">
    <source>
        <dbReference type="ARBA" id="ARBA00009539"/>
    </source>
</evidence>
<evidence type="ECO:0000256" key="4">
    <source>
        <dbReference type="ARBA" id="ARBA00022563"/>
    </source>
</evidence>
<dbReference type="PRINTS" id="PR00070">
    <property type="entry name" value="DHFR"/>
</dbReference>
<dbReference type="Pfam" id="PF00186">
    <property type="entry name" value="DHFR_1"/>
    <property type="match status" value="1"/>
</dbReference>
<gene>
    <name evidence="11" type="ORF">SAMN04488597_11371</name>
</gene>
<comment type="pathway">
    <text evidence="1 8">Cofactor biosynthesis; tetrahydrofolate biosynthesis; 5,6,7,8-tetrahydrofolate from 7,8-dihydrofolate: step 1/1.</text>
</comment>
<evidence type="ECO:0000256" key="7">
    <source>
        <dbReference type="ARBA" id="ARBA00025067"/>
    </source>
</evidence>
<dbReference type="GO" id="GO:0004146">
    <property type="term" value="F:dihydrofolate reductase activity"/>
    <property type="evidence" value="ECO:0007669"/>
    <property type="project" value="UniProtKB-EC"/>
</dbReference>
<dbReference type="PANTHER" id="PTHR48069:SF3">
    <property type="entry name" value="DIHYDROFOLATE REDUCTASE"/>
    <property type="match status" value="1"/>
</dbReference>
<dbReference type="InterPro" id="IPR001796">
    <property type="entry name" value="DHFR_dom"/>
</dbReference>
<dbReference type="CDD" id="cd00209">
    <property type="entry name" value="DHFR"/>
    <property type="match status" value="1"/>
</dbReference>
<dbReference type="UniPathway" id="UPA00077">
    <property type="reaction ID" value="UER00158"/>
</dbReference>
<dbReference type="GO" id="GO:0006730">
    <property type="term" value="P:one-carbon metabolic process"/>
    <property type="evidence" value="ECO:0007669"/>
    <property type="project" value="UniProtKB-KW"/>
</dbReference>
<reference evidence="11 12" key="1">
    <citation type="submission" date="2016-10" db="EMBL/GenBank/DDBJ databases">
        <authorList>
            <person name="Varghese N."/>
            <person name="Submissions S."/>
        </authorList>
    </citation>
    <scope>NUCLEOTIDE SEQUENCE [LARGE SCALE GENOMIC DNA]</scope>
    <source>
        <strain evidence="11 12">WG10</strain>
    </source>
</reference>
<dbReference type="RefSeq" id="WP_133505762.1">
    <property type="nucleotide sequence ID" value="NZ_FMYT01000013.1"/>
</dbReference>
<dbReference type="EC" id="1.5.1.3" evidence="3 8"/>
<evidence type="ECO:0000256" key="1">
    <source>
        <dbReference type="ARBA" id="ARBA00004903"/>
    </source>
</evidence>
<dbReference type="SUPFAM" id="SSF53597">
    <property type="entry name" value="Dihydrofolate reductase-like"/>
    <property type="match status" value="1"/>
</dbReference>
<dbReference type="PANTHER" id="PTHR48069">
    <property type="entry name" value="DIHYDROFOLATE REDUCTASE"/>
    <property type="match status" value="1"/>
</dbReference>